<dbReference type="SUPFAM" id="SSF50978">
    <property type="entry name" value="WD40 repeat-like"/>
    <property type="match status" value="1"/>
</dbReference>
<dbReference type="AlphaFoldDB" id="A0A9K3DB94"/>
<sequence length="70" mass="7412">MVAAAVNTTVQLLDIPQRQVKVSVSAHDSAVYDVAFAPGSRDTVVSAGSDGSVRMIDFRALDESLVVHQL</sequence>
<dbReference type="PANTHER" id="PTHR19919">
    <property type="entry name" value="WD REPEAT CONTAINING PROTEIN"/>
    <property type="match status" value="1"/>
</dbReference>
<keyword evidence="5" id="KW-1185">Reference proteome</keyword>
<dbReference type="InterPro" id="IPR001680">
    <property type="entry name" value="WD40_rpt"/>
</dbReference>
<reference evidence="4 5" key="1">
    <citation type="journal article" date="2018" name="PLoS ONE">
        <title>The draft genome of Kipferlia bialata reveals reductive genome evolution in fornicate parasites.</title>
        <authorList>
            <person name="Tanifuji G."/>
            <person name="Takabayashi S."/>
            <person name="Kume K."/>
            <person name="Takagi M."/>
            <person name="Nakayama T."/>
            <person name="Kamikawa R."/>
            <person name="Inagaki Y."/>
            <person name="Hashimoto T."/>
        </authorList>
    </citation>
    <scope>NUCLEOTIDE SEQUENCE [LARGE SCALE GENOMIC DNA]</scope>
    <source>
        <strain evidence="4">NY0173</strain>
    </source>
</reference>
<dbReference type="SMART" id="SM00320">
    <property type="entry name" value="WD40"/>
    <property type="match status" value="1"/>
</dbReference>
<dbReference type="EMBL" id="BDIP01008360">
    <property type="protein sequence ID" value="GIQ91805.1"/>
    <property type="molecule type" value="Genomic_DNA"/>
</dbReference>
<organism evidence="4 5">
    <name type="scientific">Kipferlia bialata</name>
    <dbReference type="NCBI Taxonomy" id="797122"/>
    <lineage>
        <taxon>Eukaryota</taxon>
        <taxon>Metamonada</taxon>
        <taxon>Carpediemonas-like organisms</taxon>
        <taxon>Kipferlia</taxon>
    </lineage>
</organism>
<feature type="non-terminal residue" evidence="4">
    <location>
        <position position="1"/>
    </location>
</feature>
<proteinExistence type="predicted"/>
<protein>
    <submittedName>
        <fullName evidence="4">Uncharacterized protein</fullName>
    </submittedName>
</protein>
<gene>
    <name evidence="4" type="ORF">KIPB_015214</name>
</gene>
<comment type="caution">
    <text evidence="4">The sequence shown here is derived from an EMBL/GenBank/DDBJ whole genome shotgun (WGS) entry which is preliminary data.</text>
</comment>
<evidence type="ECO:0000256" key="3">
    <source>
        <dbReference type="PROSITE-ProRule" id="PRU00221"/>
    </source>
</evidence>
<dbReference type="PROSITE" id="PS50082">
    <property type="entry name" value="WD_REPEATS_2"/>
    <property type="match status" value="1"/>
</dbReference>
<evidence type="ECO:0000313" key="4">
    <source>
        <dbReference type="EMBL" id="GIQ91805.1"/>
    </source>
</evidence>
<dbReference type="InterPro" id="IPR015943">
    <property type="entry name" value="WD40/YVTN_repeat-like_dom_sf"/>
</dbReference>
<dbReference type="Proteomes" id="UP000265618">
    <property type="component" value="Unassembled WGS sequence"/>
</dbReference>
<accession>A0A9K3DB94</accession>
<dbReference type="OrthoDB" id="1284551at2759"/>
<name>A0A9K3DB94_9EUKA</name>
<dbReference type="InterPro" id="IPR045159">
    <property type="entry name" value="DCAF7-like"/>
</dbReference>
<evidence type="ECO:0000313" key="5">
    <source>
        <dbReference type="Proteomes" id="UP000265618"/>
    </source>
</evidence>
<feature type="repeat" description="WD" evidence="3">
    <location>
        <begin position="24"/>
        <end position="66"/>
    </location>
</feature>
<dbReference type="Gene3D" id="2.130.10.10">
    <property type="entry name" value="YVTN repeat-like/Quinoprotein amine dehydrogenase"/>
    <property type="match status" value="1"/>
</dbReference>
<dbReference type="InterPro" id="IPR036322">
    <property type="entry name" value="WD40_repeat_dom_sf"/>
</dbReference>
<evidence type="ECO:0000256" key="1">
    <source>
        <dbReference type="ARBA" id="ARBA00022574"/>
    </source>
</evidence>
<keyword evidence="2" id="KW-0677">Repeat</keyword>
<keyword evidence="1 3" id="KW-0853">WD repeat</keyword>
<evidence type="ECO:0000256" key="2">
    <source>
        <dbReference type="ARBA" id="ARBA00022737"/>
    </source>
</evidence>